<dbReference type="Pfam" id="PF14691">
    <property type="entry name" value="Fer4_20"/>
    <property type="match status" value="1"/>
</dbReference>
<feature type="domain" description="Dihydroprymidine dehydrogenase" evidence="2">
    <location>
        <begin position="34"/>
        <end position="140"/>
    </location>
</feature>
<dbReference type="PANTHER" id="PTHR42783:SF3">
    <property type="entry name" value="GLUTAMATE SYNTHASE [NADPH] SMALL CHAIN-RELATED"/>
    <property type="match status" value="1"/>
</dbReference>
<keyword evidence="4" id="KW-1185">Reference proteome</keyword>
<proteinExistence type="predicted"/>
<dbReference type="Gene3D" id="3.40.50.720">
    <property type="entry name" value="NAD(P)-binding Rossmann-like Domain"/>
    <property type="match status" value="1"/>
</dbReference>
<protein>
    <submittedName>
        <fullName evidence="3">FAD-dependent oxidoreductase</fullName>
    </submittedName>
</protein>
<dbReference type="PRINTS" id="PR00419">
    <property type="entry name" value="ADXRDTASE"/>
</dbReference>
<dbReference type="InterPro" id="IPR009051">
    <property type="entry name" value="Helical_ferredxn"/>
</dbReference>
<dbReference type="Pfam" id="PF07992">
    <property type="entry name" value="Pyr_redox_2"/>
    <property type="match status" value="1"/>
</dbReference>
<sequence>MKTEPLTRGLRAGAGLPDLHQVAHIPDPWAALTTELKPPLTPDEARAEAYRCLLCGGPTTPAPCVQSCPSGIDIPNFVEAIARGDPTQAASTIMEANPLGGTCARVCPTEVLCEGSCVLIGEGQRALDIGRLQRFATDAVSDPAGIAIIAPMQQQNRNVAVIGAGPAGLACAAVLASLGYGVTVYDGHTEAGGLVRYAIAPYRQLIEPLPVEVERLRRMGIRFVMGTRIDIREAIQAVEASCDAIFLGVGMGKDSALGIEGSDLSGVWSSLPFIEAIKSRQLPEIGDTVAVIGAGNTAMDVARESVRLGAKHVVVIYRRSREQAPAFPSEIAEAIEEGVEFVWLTAPVRFLGGDRLRSIECQKMRLGEPDRSGRKRSEPIKGSEFELSVDTAILAIGQLPWSDLIPLIGVADANGYPILVDPDTGQTQKARYFTGGDVLNGGGSVVEAVRMGKIAADGIHRFLSTKE</sequence>
<dbReference type="Gene3D" id="3.50.50.60">
    <property type="entry name" value="FAD/NAD(P)-binding domain"/>
    <property type="match status" value="1"/>
</dbReference>
<feature type="domain" description="FAD/NAD(P)-binding" evidence="1">
    <location>
        <begin position="158"/>
        <end position="452"/>
    </location>
</feature>
<gene>
    <name evidence="3" type="ORF">AB6A68_13580</name>
</gene>
<dbReference type="Proteomes" id="UP001560267">
    <property type="component" value="Unassembled WGS sequence"/>
</dbReference>
<dbReference type="SUPFAM" id="SSF46548">
    <property type="entry name" value="alpha-helical ferredoxin"/>
    <property type="match status" value="1"/>
</dbReference>
<evidence type="ECO:0000259" key="1">
    <source>
        <dbReference type="Pfam" id="PF07992"/>
    </source>
</evidence>
<dbReference type="RefSeq" id="WP_369084978.1">
    <property type="nucleotide sequence ID" value="NZ_JBFSHR010000095.1"/>
</dbReference>
<dbReference type="InterPro" id="IPR028261">
    <property type="entry name" value="DPD_II"/>
</dbReference>
<dbReference type="Gene3D" id="1.10.1060.10">
    <property type="entry name" value="Alpha-helical ferredoxin"/>
    <property type="match status" value="1"/>
</dbReference>
<dbReference type="SUPFAM" id="SSF51971">
    <property type="entry name" value="Nucleotide-binding domain"/>
    <property type="match status" value="1"/>
</dbReference>
<evidence type="ECO:0000313" key="3">
    <source>
        <dbReference type="EMBL" id="MEX6430856.1"/>
    </source>
</evidence>
<dbReference type="EMBL" id="JBFSHR010000095">
    <property type="protein sequence ID" value="MEX6430856.1"/>
    <property type="molecule type" value="Genomic_DNA"/>
</dbReference>
<comment type="caution">
    <text evidence="3">The sequence shown here is derived from an EMBL/GenBank/DDBJ whole genome shotgun (WGS) entry which is preliminary data.</text>
</comment>
<dbReference type="InterPro" id="IPR036188">
    <property type="entry name" value="FAD/NAD-bd_sf"/>
</dbReference>
<organism evidence="3 4">
    <name type="scientific">Ferrimicrobium acidiphilum</name>
    <dbReference type="NCBI Taxonomy" id="121039"/>
    <lineage>
        <taxon>Bacteria</taxon>
        <taxon>Bacillati</taxon>
        <taxon>Actinomycetota</taxon>
        <taxon>Acidimicrobiia</taxon>
        <taxon>Acidimicrobiales</taxon>
        <taxon>Acidimicrobiaceae</taxon>
        <taxon>Ferrimicrobium</taxon>
    </lineage>
</organism>
<evidence type="ECO:0000313" key="4">
    <source>
        <dbReference type="Proteomes" id="UP001560267"/>
    </source>
</evidence>
<name>A0ABV3Y7D5_9ACTN</name>
<dbReference type="PANTHER" id="PTHR42783">
    <property type="entry name" value="GLUTAMATE SYNTHASE [NADPH] SMALL CHAIN"/>
    <property type="match status" value="1"/>
</dbReference>
<accession>A0ABV3Y7D5</accession>
<dbReference type="InterPro" id="IPR023753">
    <property type="entry name" value="FAD/NAD-binding_dom"/>
</dbReference>
<reference evidence="3 4" key="1">
    <citation type="submission" date="2024-07" db="EMBL/GenBank/DDBJ databases">
        <title>Draft Genome Sequence of Ferrimicrobium acidiphilum Strain YE2023, Isolated from a Pulp of Bioleach Reactor.</title>
        <authorList>
            <person name="Elkina Y.A."/>
            <person name="Bulaeva A.G."/>
            <person name="Beletsky A.V."/>
            <person name="Mardanov A.V."/>
        </authorList>
    </citation>
    <scope>NUCLEOTIDE SEQUENCE [LARGE SCALE GENOMIC DNA]</scope>
    <source>
        <strain evidence="3 4">YE2023</strain>
    </source>
</reference>
<evidence type="ECO:0000259" key="2">
    <source>
        <dbReference type="Pfam" id="PF14691"/>
    </source>
</evidence>